<evidence type="ECO:0000313" key="2">
    <source>
        <dbReference type="Proteomes" id="UP000521032"/>
    </source>
</evidence>
<keyword evidence="2" id="KW-1185">Reference proteome</keyword>
<gene>
    <name evidence="1" type="ORF">JEOSCH030_00148</name>
</gene>
<protein>
    <submittedName>
        <fullName evidence="1">Uncharacterized protein</fullName>
    </submittedName>
</protein>
<accession>A0A6V7R1T2</accession>
<reference evidence="1 2" key="1">
    <citation type="submission" date="2020-07" db="EMBL/GenBank/DDBJ databases">
        <authorList>
            <person name="Criscuolo A."/>
        </authorList>
    </citation>
    <scope>NUCLEOTIDE SEQUENCE [LARGE SCALE GENOMIC DNA]</scope>
    <source>
        <strain evidence="2">CIP 111030</strain>
    </source>
</reference>
<sequence>MGPSLQMLKNKVDEISFHEYFVRIEFGDGRYIFGAIQKDKSKIDLFAINSIYETIVDLNNKIIYSFEKAVECNPSESLNGYDPFRKPIGNELTALYYIENMVFRTSVLWDLLAQMCNVFWQKEKDPHNIFVESFFHDCSQGKNAQQLAKDIYNYFSEEDKVKGDLENWYGNFDYVKEYRNKMTHRNSPNITAISNFDTYLRPPPIFVLKRATEDYLKAISFIKSILIEIENKILEQN</sequence>
<name>A0A6V7R1T2_9BACL</name>
<evidence type="ECO:0000313" key="1">
    <source>
        <dbReference type="EMBL" id="CAD2071038.1"/>
    </source>
</evidence>
<dbReference type="AlphaFoldDB" id="A0A6V7R1T2"/>
<organism evidence="1 2">
    <name type="scientific">Phocicoccus schoeneichii</name>
    <dbReference type="NCBI Taxonomy" id="1812261"/>
    <lineage>
        <taxon>Bacteria</taxon>
        <taxon>Bacillati</taxon>
        <taxon>Bacillota</taxon>
        <taxon>Bacilli</taxon>
        <taxon>Bacillales</taxon>
        <taxon>Salinicoccaceae</taxon>
        <taxon>Phocicoccus</taxon>
    </lineage>
</organism>
<dbReference type="RefSeq" id="WP_186084533.1">
    <property type="nucleotide sequence ID" value="NZ_BMDB01000003.1"/>
</dbReference>
<dbReference type="EMBL" id="CAJEWE010000003">
    <property type="protein sequence ID" value="CAD2071038.1"/>
    <property type="molecule type" value="Genomic_DNA"/>
</dbReference>
<proteinExistence type="predicted"/>
<dbReference type="Proteomes" id="UP000521032">
    <property type="component" value="Unassembled WGS sequence"/>
</dbReference>
<comment type="caution">
    <text evidence="1">The sequence shown here is derived from an EMBL/GenBank/DDBJ whole genome shotgun (WGS) entry which is preliminary data.</text>
</comment>